<accession>A0ACC3M8T9</accession>
<dbReference type="Proteomes" id="UP001281147">
    <property type="component" value="Unassembled WGS sequence"/>
</dbReference>
<name>A0ACC3M8T9_9PEZI</name>
<comment type="caution">
    <text evidence="1">The sequence shown here is derived from an EMBL/GenBank/DDBJ whole genome shotgun (WGS) entry which is preliminary data.</text>
</comment>
<proteinExistence type="predicted"/>
<reference evidence="1" key="1">
    <citation type="submission" date="2023-07" db="EMBL/GenBank/DDBJ databases">
        <title>Black Yeasts Isolated from many extreme environments.</title>
        <authorList>
            <person name="Coleine C."/>
            <person name="Stajich J.E."/>
            <person name="Selbmann L."/>
        </authorList>
    </citation>
    <scope>NUCLEOTIDE SEQUENCE</scope>
    <source>
        <strain evidence="1">CCFEE 5714</strain>
    </source>
</reference>
<dbReference type="EMBL" id="JAUTXU010000495">
    <property type="protein sequence ID" value="KAK3679581.1"/>
    <property type="molecule type" value="Genomic_DNA"/>
</dbReference>
<evidence type="ECO:0000313" key="1">
    <source>
        <dbReference type="EMBL" id="KAK3679581.1"/>
    </source>
</evidence>
<keyword evidence="2" id="KW-1185">Reference proteome</keyword>
<gene>
    <name evidence="1" type="ORF">LTR37_021394</name>
</gene>
<protein>
    <submittedName>
        <fullName evidence="1">Uncharacterized protein</fullName>
    </submittedName>
</protein>
<organism evidence="1 2">
    <name type="scientific">Vermiconidia calcicola</name>
    <dbReference type="NCBI Taxonomy" id="1690605"/>
    <lineage>
        <taxon>Eukaryota</taxon>
        <taxon>Fungi</taxon>
        <taxon>Dikarya</taxon>
        <taxon>Ascomycota</taxon>
        <taxon>Pezizomycotina</taxon>
        <taxon>Dothideomycetes</taxon>
        <taxon>Dothideomycetidae</taxon>
        <taxon>Mycosphaerellales</taxon>
        <taxon>Extremaceae</taxon>
        <taxon>Vermiconidia</taxon>
    </lineage>
</organism>
<sequence length="57" mass="6213">MDDQVPASTNVVSSSRSPVHVTYNRADYSAEPCSITTTVAGNISPKEEDRVAPLYER</sequence>
<feature type="non-terminal residue" evidence="1">
    <location>
        <position position="57"/>
    </location>
</feature>
<evidence type="ECO:0000313" key="2">
    <source>
        <dbReference type="Proteomes" id="UP001281147"/>
    </source>
</evidence>